<organism evidence="2 3">
    <name type="scientific">Taenia crassiceps</name>
    <dbReference type="NCBI Taxonomy" id="6207"/>
    <lineage>
        <taxon>Eukaryota</taxon>
        <taxon>Metazoa</taxon>
        <taxon>Spiralia</taxon>
        <taxon>Lophotrochozoa</taxon>
        <taxon>Platyhelminthes</taxon>
        <taxon>Cestoda</taxon>
        <taxon>Eucestoda</taxon>
        <taxon>Cyclophyllidea</taxon>
        <taxon>Taeniidae</taxon>
        <taxon>Taenia</taxon>
    </lineage>
</organism>
<accession>A0ABR4PZM6</accession>
<evidence type="ECO:0000313" key="2">
    <source>
        <dbReference type="EMBL" id="KAL5102858.1"/>
    </source>
</evidence>
<reference evidence="2 3" key="1">
    <citation type="journal article" date="2022" name="Front. Cell. Infect. Microbiol.">
        <title>The Genomes of Two Strains of Taenia crassiceps the Animal Model for the Study of Human Cysticercosis.</title>
        <authorList>
            <person name="Bobes R.J."/>
            <person name="Estrada K."/>
            <person name="Rios-Valencia D.G."/>
            <person name="Calderon-Gallegos A."/>
            <person name="de la Torre P."/>
            <person name="Carrero J.C."/>
            <person name="Sanchez-Flores A."/>
            <person name="Laclette J.P."/>
        </authorList>
    </citation>
    <scope>NUCLEOTIDE SEQUENCE [LARGE SCALE GENOMIC DNA]</scope>
    <source>
        <strain evidence="2">WFUcys</strain>
    </source>
</reference>
<dbReference type="EMBL" id="JAKROA010000023">
    <property type="protein sequence ID" value="KAL5102858.1"/>
    <property type="molecule type" value="Genomic_DNA"/>
</dbReference>
<name>A0ABR4PZM6_9CEST</name>
<dbReference type="InterPro" id="IPR020795">
    <property type="entry name" value="ORC3"/>
</dbReference>
<feature type="domain" description="Origin recognition complex subunit 3 winged helix C-terminal" evidence="1">
    <location>
        <begin position="150"/>
        <end position="227"/>
    </location>
</feature>
<gene>
    <name evidence="2" type="ORF">TcWFU_006398</name>
</gene>
<dbReference type="InterPro" id="IPR040855">
    <property type="entry name" value="ORC_WH_C"/>
</dbReference>
<dbReference type="Proteomes" id="UP001651158">
    <property type="component" value="Unassembled WGS sequence"/>
</dbReference>
<dbReference type="Pfam" id="PF18137">
    <property type="entry name" value="WHD_ORC"/>
    <property type="match status" value="1"/>
</dbReference>
<proteinExistence type="predicted"/>
<evidence type="ECO:0000259" key="1">
    <source>
        <dbReference type="Pfam" id="PF18137"/>
    </source>
</evidence>
<sequence>MKRRGVWIVAIFAKPDRIGVNVVPAVERTGTSGWTVESQTTDKVANGQCGSKTESVTLELTKRLTLLELREKLLGSRSLSRPSAASSVWKQTLEEFEQWIFAVLSPNDSDALSLVPAPHSLPFCEVFYGPTGEAVMRLTRNYDPPLIGSVHRALSNPECLIPKTNGSQSLGSDLCIVYKIYMEGGSLINVHDWLIAFEAIVEPSPGRTDANPSQLIQSRFLRAVADLVPRC</sequence>
<keyword evidence="3" id="KW-1185">Reference proteome</keyword>
<dbReference type="PANTHER" id="PTHR12748">
    <property type="entry name" value="ORIGIN RECOGNITION COMPLEX SUBUNIT 3"/>
    <property type="match status" value="1"/>
</dbReference>
<comment type="caution">
    <text evidence="2">The sequence shown here is derived from an EMBL/GenBank/DDBJ whole genome shotgun (WGS) entry which is preliminary data.</text>
</comment>
<evidence type="ECO:0000313" key="3">
    <source>
        <dbReference type="Proteomes" id="UP001651158"/>
    </source>
</evidence>
<protein>
    <submittedName>
        <fullName evidence="2">Origin recognition complex subunit 3</fullName>
    </submittedName>
</protein>
<dbReference type="PANTHER" id="PTHR12748:SF0">
    <property type="entry name" value="ORIGIN RECOGNITION COMPLEX SUBUNIT 3"/>
    <property type="match status" value="1"/>
</dbReference>